<keyword evidence="1" id="KW-1133">Transmembrane helix</keyword>
<dbReference type="RefSeq" id="WP_014804781.1">
    <property type="nucleotide sequence ID" value="NC_018020.1"/>
</dbReference>
<dbReference type="OrthoDB" id="9789113at2"/>
<feature type="transmembrane region" description="Helical" evidence="1">
    <location>
        <begin position="51"/>
        <end position="74"/>
    </location>
</feature>
<sequence length="267" mass="29668">MHTADHTLPQVRLFYRVLFVMGLVALPLVWLANTELFWLLNCRRDSHATNFIFLLLTSLADGLWVVMIATVTHSLRPHNLTALVIALIAGNVVLQSGKYLADFDRPLRVLGEQAVCLLGQQLTVRSFPSGHAFSAGLLFMFLRPRKSLLLAGLWLSLAGAGAISRVYVGVHFPRDVLAGFLIAVVSFKLAERAAARISFRESSLRIRRLAFALFSLGVSAIYLFAYHEQTKELEFLLTPAAALVLIYWTIILLMTIIKPAVSKKPQA</sequence>
<dbReference type="InterPro" id="IPR036938">
    <property type="entry name" value="PAP2/HPO_sf"/>
</dbReference>
<keyword evidence="4" id="KW-1185">Reference proteome</keyword>
<feature type="domain" description="Phosphatidic acid phosphatase type 2/haloperoxidase" evidence="2">
    <location>
        <begin position="75"/>
        <end position="191"/>
    </location>
</feature>
<name>I4BAJ7_TURPD</name>
<dbReference type="EMBL" id="CP002959">
    <property type="protein sequence ID" value="AFM14304.1"/>
    <property type="molecule type" value="Genomic_DNA"/>
</dbReference>
<feature type="transmembrane region" description="Helical" evidence="1">
    <location>
        <begin position="13"/>
        <end position="39"/>
    </location>
</feature>
<dbReference type="CDD" id="cd01610">
    <property type="entry name" value="PAP2_like"/>
    <property type="match status" value="1"/>
</dbReference>
<dbReference type="InterPro" id="IPR000326">
    <property type="entry name" value="PAP2/HPO"/>
</dbReference>
<feature type="transmembrane region" description="Helical" evidence="1">
    <location>
        <begin position="148"/>
        <end position="170"/>
    </location>
</feature>
<dbReference type="SMART" id="SM00014">
    <property type="entry name" value="acidPPc"/>
    <property type="match status" value="1"/>
</dbReference>
<organism evidence="3 4">
    <name type="scientific">Turneriella parva (strain ATCC BAA-1111 / DSM 21527 / NCTC 11395 / H)</name>
    <name type="common">Leptospira parva</name>
    <dbReference type="NCBI Taxonomy" id="869212"/>
    <lineage>
        <taxon>Bacteria</taxon>
        <taxon>Pseudomonadati</taxon>
        <taxon>Spirochaetota</taxon>
        <taxon>Spirochaetia</taxon>
        <taxon>Leptospirales</taxon>
        <taxon>Leptospiraceae</taxon>
        <taxon>Turneriella</taxon>
    </lineage>
</organism>
<dbReference type="SUPFAM" id="SSF48317">
    <property type="entry name" value="Acid phosphatase/Vanadium-dependent haloperoxidase"/>
    <property type="match status" value="1"/>
</dbReference>
<dbReference type="AlphaFoldDB" id="I4BAJ7"/>
<gene>
    <name evidence="3" type="ordered locus">Turpa_3670</name>
</gene>
<evidence type="ECO:0000259" key="2">
    <source>
        <dbReference type="SMART" id="SM00014"/>
    </source>
</evidence>
<dbReference type="KEGG" id="tpx:Turpa_3670"/>
<dbReference type="Pfam" id="PF01569">
    <property type="entry name" value="PAP2"/>
    <property type="match status" value="1"/>
</dbReference>
<feature type="transmembrane region" description="Helical" evidence="1">
    <location>
        <begin position="176"/>
        <end position="194"/>
    </location>
</feature>
<evidence type="ECO:0000256" key="1">
    <source>
        <dbReference type="SAM" id="Phobius"/>
    </source>
</evidence>
<dbReference type="PANTHER" id="PTHR14969:SF13">
    <property type="entry name" value="AT30094P"/>
    <property type="match status" value="1"/>
</dbReference>
<keyword evidence="1" id="KW-0472">Membrane</keyword>
<dbReference type="HOGENOM" id="CLU_1041853_0_0_12"/>
<keyword evidence="1" id="KW-0812">Transmembrane</keyword>
<evidence type="ECO:0000313" key="3">
    <source>
        <dbReference type="EMBL" id="AFM14304.1"/>
    </source>
</evidence>
<accession>I4BAJ7</accession>
<dbReference type="Gene3D" id="1.20.144.10">
    <property type="entry name" value="Phosphatidic acid phosphatase type 2/haloperoxidase"/>
    <property type="match status" value="1"/>
</dbReference>
<feature type="transmembrane region" description="Helical" evidence="1">
    <location>
        <begin position="237"/>
        <end position="257"/>
    </location>
</feature>
<dbReference type="PANTHER" id="PTHR14969">
    <property type="entry name" value="SPHINGOSINE-1-PHOSPHATE PHOSPHOHYDROLASE"/>
    <property type="match status" value="1"/>
</dbReference>
<dbReference type="Proteomes" id="UP000006048">
    <property type="component" value="Chromosome"/>
</dbReference>
<reference evidence="3 4" key="1">
    <citation type="submission" date="2012-06" db="EMBL/GenBank/DDBJ databases">
        <title>The complete chromosome of genome of Turneriella parva DSM 21527.</title>
        <authorList>
            <consortium name="US DOE Joint Genome Institute (JGI-PGF)"/>
            <person name="Lucas S."/>
            <person name="Han J."/>
            <person name="Lapidus A."/>
            <person name="Bruce D."/>
            <person name="Goodwin L."/>
            <person name="Pitluck S."/>
            <person name="Peters L."/>
            <person name="Kyrpides N."/>
            <person name="Mavromatis K."/>
            <person name="Ivanova N."/>
            <person name="Mikhailova N."/>
            <person name="Chertkov O."/>
            <person name="Detter J.C."/>
            <person name="Tapia R."/>
            <person name="Han C."/>
            <person name="Land M."/>
            <person name="Hauser L."/>
            <person name="Markowitz V."/>
            <person name="Cheng J.-F."/>
            <person name="Hugenholtz P."/>
            <person name="Woyke T."/>
            <person name="Wu D."/>
            <person name="Gronow S."/>
            <person name="Wellnitz S."/>
            <person name="Brambilla E."/>
            <person name="Klenk H.-P."/>
            <person name="Eisen J.A."/>
        </authorList>
    </citation>
    <scope>NUCLEOTIDE SEQUENCE [LARGE SCALE GENOMIC DNA]</scope>
    <source>
        <strain evidence="4">ATCC BAA-1111 / DSM 21527 / NCTC 11395 / H</strain>
    </source>
</reference>
<feature type="transmembrane region" description="Helical" evidence="1">
    <location>
        <begin position="206"/>
        <end position="225"/>
    </location>
</feature>
<proteinExistence type="predicted"/>
<dbReference type="STRING" id="869212.Turpa_3670"/>
<evidence type="ECO:0000313" key="4">
    <source>
        <dbReference type="Proteomes" id="UP000006048"/>
    </source>
</evidence>
<protein>
    <submittedName>
        <fullName evidence="3">Phosphoesterase PA-phosphatase related protein</fullName>
    </submittedName>
</protein>